<dbReference type="InterPro" id="IPR016195">
    <property type="entry name" value="Pol/histidinol_Pase-like"/>
</dbReference>
<evidence type="ECO:0000313" key="9">
    <source>
        <dbReference type="EMBL" id="HJA08847.1"/>
    </source>
</evidence>
<keyword evidence="5" id="KW-0235">DNA replication</keyword>
<dbReference type="InterPro" id="IPR004805">
    <property type="entry name" value="DnaE2/DnaE/PolC"/>
</dbReference>
<keyword evidence="4 9" id="KW-0548">Nucleotidyltransferase</keyword>
<evidence type="ECO:0000256" key="2">
    <source>
        <dbReference type="ARBA" id="ARBA00019114"/>
    </source>
</evidence>
<dbReference type="Pfam" id="PF14579">
    <property type="entry name" value="HHH_6"/>
    <property type="match status" value="1"/>
</dbReference>
<dbReference type="InterPro" id="IPR029460">
    <property type="entry name" value="DNAPol_HHH"/>
</dbReference>
<dbReference type="Pfam" id="PF02811">
    <property type="entry name" value="PHP"/>
    <property type="match status" value="1"/>
</dbReference>
<dbReference type="SUPFAM" id="SSF89550">
    <property type="entry name" value="PHP domain-like"/>
    <property type="match status" value="1"/>
</dbReference>
<name>A0A9D2HEC4_9BACT</name>
<evidence type="ECO:0000256" key="5">
    <source>
        <dbReference type="ARBA" id="ARBA00022705"/>
    </source>
</evidence>
<evidence type="ECO:0000256" key="3">
    <source>
        <dbReference type="ARBA" id="ARBA00022679"/>
    </source>
</evidence>
<sequence>MSNFVHLHCHTEYSLLDGAIRINDLAARAKDFGMPAAAITDHGNLYGAAYFYMACKDVGIEPIIGCEVYVNRDHTDTTSDLARVRHHLILLAQNLTGYKNLLKLVSKSWLEGFHYKPRVDKAMLRDHNEGLIALSACLAGEIPRTLLGANKFITGGGTFDDAIRLTEEYSALFPGRFYLEVQSNTLPQQGVLNTKLLELAEATKLPIVATNDCHYLEAADVEAHDILLCIQTQAKVDDEKRMRFEAKDLYYKSAEEMEASFSHVPEALENTLKIAEICSGLEIQLHAPPYHFPVYDLPEGMTLEAEFCNLAREGLKQRLARHPNRDTINHDEYWERLEMELKVICDMGFPGYFLIVQDFINWAKDHGIPVGPGRGSAAGSVVAWSLRITNLDPLPYHLFFERFLNIERISMPDIDVDFCEDRRLEVLDYVTQKYGKEKVSQIATFGKMKAKAVVRDVGRAMGLSFNETSRIAKLIPFDLKMTLRKALDTVPELAELYKNDPVIRKLMDISMRLEGLSRHASTHAAGVVVSDLPMDEYLPLFKGKKDELVTQFDMKVVEKVGLVKFDFLGLRTMTLIHNALKNIRHQGKEVPDLDTLPLTDPNVYDVFTRGDTDGVFQVESSGMRKYLRMLKPNCFEDLIAMLALYRPGPLNSGMVDEFIKRKHGEIEVSYPLPDLEECLRDTYGVIVYQEQVMQIAQIVARYTLGGADLLRRAMGKKKPEEMAKQRTIFLKGALERDVPEATANEIFDLMEKFAEYGFNKAHSAAYALITYHTAYLKLYYKVEFMAALLSSEIGNQDKILKYVAACRDMGIEVLPPDVQESYRAFSAHGEAVVFGLGGIKNVGDEAINEIVRAREEGGPYHSLYDLCQRVNLRKVTKRVLESLIKGGACDSFGLSRAALLAALDATVARAQKKQKDKQSNQVSLLAFAPAVEEKPQGGIGFDCPEQGTPEWDDDQKLAFEKESLGFYLTSHPLQPFRRDMQRLGLMSLEDVREARGQVRVGVLVTGLRETLTKKGERMAFVQIEDLTGHGEVVFFPKTYGPLREILHAERALLELVGTVDVKDDEAIYDDEAEEQEASLDVKLLGDSARPLLDACSDSDHPVVVPYPVNCLSESDAAEFKAILEKHHGSSQVHIQFELDGKRCIMELGPRWRVQSGPQFHKDMEAWTESRRNIPANNQFRGKGAA</sequence>
<evidence type="ECO:0000259" key="8">
    <source>
        <dbReference type="SMART" id="SM00481"/>
    </source>
</evidence>
<dbReference type="PANTHER" id="PTHR32294:SF0">
    <property type="entry name" value="DNA POLYMERASE III SUBUNIT ALPHA"/>
    <property type="match status" value="1"/>
</dbReference>
<feature type="domain" description="Polymerase/histidinol phosphatase N-terminal" evidence="8">
    <location>
        <begin position="5"/>
        <end position="72"/>
    </location>
</feature>
<gene>
    <name evidence="9" type="primary">dnaE</name>
    <name evidence="9" type="ORF">H9962_06635</name>
</gene>
<dbReference type="GO" id="GO:0006260">
    <property type="term" value="P:DNA replication"/>
    <property type="evidence" value="ECO:0007669"/>
    <property type="project" value="UniProtKB-KW"/>
</dbReference>
<dbReference type="InterPro" id="IPR011708">
    <property type="entry name" value="DNA_pol3_alpha_NTPase_dom"/>
</dbReference>
<comment type="catalytic activity">
    <reaction evidence="7">
        <text>DNA(n) + a 2'-deoxyribonucleoside 5'-triphosphate = DNA(n+1) + diphosphate</text>
        <dbReference type="Rhea" id="RHEA:22508"/>
        <dbReference type="Rhea" id="RHEA-COMP:17339"/>
        <dbReference type="Rhea" id="RHEA-COMP:17340"/>
        <dbReference type="ChEBI" id="CHEBI:33019"/>
        <dbReference type="ChEBI" id="CHEBI:61560"/>
        <dbReference type="ChEBI" id="CHEBI:173112"/>
        <dbReference type="EC" id="2.7.7.7"/>
    </reaction>
</comment>
<evidence type="ECO:0000256" key="1">
    <source>
        <dbReference type="ARBA" id="ARBA00012417"/>
    </source>
</evidence>
<dbReference type="Gene3D" id="1.10.150.870">
    <property type="match status" value="1"/>
</dbReference>
<dbReference type="Gene3D" id="1.10.10.1600">
    <property type="entry name" value="Bacterial DNA polymerase III alpha subunit, thumb domain"/>
    <property type="match status" value="1"/>
</dbReference>
<dbReference type="AlphaFoldDB" id="A0A9D2HEC4"/>
<dbReference type="InterPro" id="IPR041931">
    <property type="entry name" value="DNA_pol3_alpha_thumb_dom"/>
</dbReference>
<dbReference type="InterPro" id="IPR003141">
    <property type="entry name" value="Pol/His_phosphatase_N"/>
</dbReference>
<dbReference type="InterPro" id="IPR040982">
    <property type="entry name" value="DNA_pol3_finger"/>
</dbReference>
<dbReference type="PANTHER" id="PTHR32294">
    <property type="entry name" value="DNA POLYMERASE III SUBUNIT ALPHA"/>
    <property type="match status" value="1"/>
</dbReference>
<dbReference type="NCBIfam" id="NF005298">
    <property type="entry name" value="PRK06826.1"/>
    <property type="match status" value="1"/>
</dbReference>
<dbReference type="NCBIfam" id="NF004226">
    <property type="entry name" value="PRK05673.1"/>
    <property type="match status" value="1"/>
</dbReference>
<reference evidence="9" key="1">
    <citation type="journal article" date="2021" name="PeerJ">
        <title>Extensive microbial diversity within the chicken gut microbiome revealed by metagenomics and culture.</title>
        <authorList>
            <person name="Gilroy R."/>
            <person name="Ravi A."/>
            <person name="Getino M."/>
            <person name="Pursley I."/>
            <person name="Horton D.L."/>
            <person name="Alikhan N.F."/>
            <person name="Baker D."/>
            <person name="Gharbi K."/>
            <person name="Hall N."/>
            <person name="Watson M."/>
            <person name="Adriaenssens E.M."/>
            <person name="Foster-Nyarko E."/>
            <person name="Jarju S."/>
            <person name="Secka A."/>
            <person name="Antonio M."/>
            <person name="Oren A."/>
            <person name="Chaudhuri R.R."/>
            <person name="La Ragione R."/>
            <person name="Hildebrand F."/>
            <person name="Pallen M.J."/>
        </authorList>
    </citation>
    <scope>NUCLEOTIDE SEQUENCE</scope>
    <source>
        <strain evidence="9">CHK186-16707</strain>
    </source>
</reference>
<evidence type="ECO:0000256" key="7">
    <source>
        <dbReference type="ARBA" id="ARBA00049244"/>
    </source>
</evidence>
<keyword evidence="6" id="KW-0239">DNA-directed DNA polymerase</keyword>
<dbReference type="Pfam" id="PF17657">
    <property type="entry name" value="DNA_pol3_finger"/>
    <property type="match status" value="1"/>
</dbReference>
<dbReference type="EMBL" id="DXAN01000023">
    <property type="protein sequence ID" value="HJA08847.1"/>
    <property type="molecule type" value="Genomic_DNA"/>
</dbReference>
<dbReference type="Pfam" id="PF07733">
    <property type="entry name" value="DNA_pol3_alpha"/>
    <property type="match status" value="1"/>
</dbReference>
<dbReference type="InterPro" id="IPR004013">
    <property type="entry name" value="PHP_dom"/>
</dbReference>
<dbReference type="CDD" id="cd12113">
    <property type="entry name" value="PHP_PolIIIA_DnaE3"/>
    <property type="match status" value="1"/>
</dbReference>
<dbReference type="SMART" id="SM00481">
    <property type="entry name" value="POLIIIAc"/>
    <property type="match status" value="1"/>
</dbReference>
<reference evidence="9" key="2">
    <citation type="submission" date="2021-04" db="EMBL/GenBank/DDBJ databases">
        <authorList>
            <person name="Gilroy R."/>
        </authorList>
    </citation>
    <scope>NUCLEOTIDE SEQUENCE</scope>
    <source>
        <strain evidence="9">CHK186-16707</strain>
    </source>
</reference>
<keyword evidence="3 9" id="KW-0808">Transferase</keyword>
<organism evidence="9 10">
    <name type="scientific">Candidatus Mailhella merdigallinarum</name>
    <dbReference type="NCBI Taxonomy" id="2838658"/>
    <lineage>
        <taxon>Bacteria</taxon>
        <taxon>Pseudomonadati</taxon>
        <taxon>Thermodesulfobacteriota</taxon>
        <taxon>Desulfovibrionia</taxon>
        <taxon>Desulfovibrionales</taxon>
        <taxon>Desulfovibrionaceae</taxon>
        <taxon>Mailhella</taxon>
    </lineage>
</organism>
<proteinExistence type="predicted"/>
<evidence type="ECO:0000256" key="6">
    <source>
        <dbReference type="ARBA" id="ARBA00022932"/>
    </source>
</evidence>
<evidence type="ECO:0000256" key="4">
    <source>
        <dbReference type="ARBA" id="ARBA00022695"/>
    </source>
</evidence>
<dbReference type="NCBIfam" id="TIGR00594">
    <property type="entry name" value="polc"/>
    <property type="match status" value="1"/>
</dbReference>
<dbReference type="GO" id="GO:0008408">
    <property type="term" value="F:3'-5' exonuclease activity"/>
    <property type="evidence" value="ECO:0007669"/>
    <property type="project" value="InterPro"/>
</dbReference>
<dbReference type="Gene3D" id="3.20.20.140">
    <property type="entry name" value="Metal-dependent hydrolases"/>
    <property type="match status" value="1"/>
</dbReference>
<accession>A0A9D2HEC4</accession>
<dbReference type="GO" id="GO:0003887">
    <property type="term" value="F:DNA-directed DNA polymerase activity"/>
    <property type="evidence" value="ECO:0007669"/>
    <property type="project" value="UniProtKB-KW"/>
</dbReference>
<dbReference type="EC" id="2.7.7.7" evidence="1"/>
<evidence type="ECO:0000313" key="10">
    <source>
        <dbReference type="Proteomes" id="UP000824225"/>
    </source>
</evidence>
<comment type="caution">
    <text evidence="9">The sequence shown here is derived from an EMBL/GenBank/DDBJ whole genome shotgun (WGS) entry which is preliminary data.</text>
</comment>
<dbReference type="CDD" id="cd04485">
    <property type="entry name" value="DnaE_OBF"/>
    <property type="match status" value="1"/>
</dbReference>
<protein>
    <recommendedName>
        <fullName evidence="2">DNA polymerase III subunit alpha</fullName>
        <ecNumber evidence="1">2.7.7.7</ecNumber>
    </recommendedName>
</protein>
<dbReference type="Proteomes" id="UP000824225">
    <property type="component" value="Unassembled WGS sequence"/>
</dbReference>